<dbReference type="HOGENOM" id="CLU_075053_3_5_0"/>
<dbReference type="GO" id="GO:0003677">
    <property type="term" value="F:DNA binding"/>
    <property type="evidence" value="ECO:0007669"/>
    <property type="project" value="UniProtKB-KW"/>
</dbReference>
<feature type="domain" description="Cyclic nucleotide-binding" evidence="4">
    <location>
        <begin position="12"/>
        <end position="132"/>
    </location>
</feature>
<dbReference type="SUPFAM" id="SSF46785">
    <property type="entry name" value="Winged helix' DNA-binding domain"/>
    <property type="match status" value="1"/>
</dbReference>
<dbReference type="SMART" id="SM00100">
    <property type="entry name" value="cNMP"/>
    <property type="match status" value="1"/>
</dbReference>
<keyword evidence="1" id="KW-0805">Transcription regulation</keyword>
<evidence type="ECO:0000313" key="6">
    <source>
        <dbReference type="EMBL" id="AIE86035.1"/>
    </source>
</evidence>
<protein>
    <submittedName>
        <fullName evidence="6">Regulatory subunit of cAMP-dependent protein kinase</fullName>
    </submittedName>
</protein>
<dbReference type="EMBL" id="CP007139">
    <property type="protein sequence ID" value="AIE86035.1"/>
    <property type="molecule type" value="Genomic_DNA"/>
</dbReference>
<dbReference type="PANTHER" id="PTHR24567">
    <property type="entry name" value="CRP FAMILY TRANSCRIPTIONAL REGULATORY PROTEIN"/>
    <property type="match status" value="1"/>
</dbReference>
<dbReference type="InterPro" id="IPR012318">
    <property type="entry name" value="HTH_CRP"/>
</dbReference>
<dbReference type="GO" id="GO:0003700">
    <property type="term" value="F:DNA-binding transcription factor activity"/>
    <property type="evidence" value="ECO:0007669"/>
    <property type="project" value="TreeGrafter"/>
</dbReference>
<dbReference type="RefSeq" id="WP_025225420.1">
    <property type="nucleotide sequence ID" value="NZ_CP007139.1"/>
</dbReference>
<dbReference type="AlphaFoldDB" id="A0A068NTF3"/>
<feature type="domain" description="HTH crp-type" evidence="5">
    <location>
        <begin position="146"/>
        <end position="211"/>
    </location>
</feature>
<dbReference type="PROSITE" id="PS50042">
    <property type="entry name" value="CNMP_BINDING_3"/>
    <property type="match status" value="1"/>
</dbReference>
<dbReference type="Gene3D" id="2.60.120.10">
    <property type="entry name" value="Jelly Rolls"/>
    <property type="match status" value="1"/>
</dbReference>
<dbReference type="InterPro" id="IPR036388">
    <property type="entry name" value="WH-like_DNA-bd_sf"/>
</dbReference>
<evidence type="ECO:0000256" key="3">
    <source>
        <dbReference type="ARBA" id="ARBA00023163"/>
    </source>
</evidence>
<evidence type="ECO:0000313" key="7">
    <source>
        <dbReference type="Proteomes" id="UP000027982"/>
    </source>
</evidence>
<keyword evidence="2" id="KW-0238">DNA-binding</keyword>
<dbReference type="Pfam" id="PF13545">
    <property type="entry name" value="HTH_Crp_2"/>
    <property type="match status" value="1"/>
</dbReference>
<evidence type="ECO:0000256" key="2">
    <source>
        <dbReference type="ARBA" id="ARBA00023125"/>
    </source>
</evidence>
<proteinExistence type="predicted"/>
<dbReference type="InterPro" id="IPR036390">
    <property type="entry name" value="WH_DNA-bd_sf"/>
</dbReference>
<keyword evidence="6" id="KW-0808">Transferase</keyword>
<dbReference type="Pfam" id="PF00027">
    <property type="entry name" value="cNMP_binding"/>
    <property type="match status" value="1"/>
</dbReference>
<reference evidence="6 7" key="1">
    <citation type="journal article" date="2014" name="PLoS ONE">
        <title>The first complete genome sequence of the class fimbriimonadia in the phylum armatimonadetes.</title>
        <authorList>
            <person name="Hu Z.Y."/>
            <person name="Wang Y.Z."/>
            <person name="Im W.T."/>
            <person name="Wang S.Y."/>
            <person name="Zhao G.P."/>
            <person name="Zheng H.J."/>
            <person name="Quan Z.X."/>
        </authorList>
    </citation>
    <scope>NUCLEOTIDE SEQUENCE [LARGE SCALE GENOMIC DNA]</scope>
    <source>
        <strain evidence="6">Gsoil 348</strain>
    </source>
</reference>
<dbReference type="Proteomes" id="UP000027982">
    <property type="component" value="Chromosome"/>
</dbReference>
<gene>
    <name evidence="6" type="ORF">OP10G_2667</name>
</gene>
<keyword evidence="6" id="KW-0418">Kinase</keyword>
<dbReference type="InterPro" id="IPR000595">
    <property type="entry name" value="cNMP-bd_dom"/>
</dbReference>
<dbReference type="KEGG" id="fgi:OP10G_2667"/>
<dbReference type="CDD" id="cd00038">
    <property type="entry name" value="CAP_ED"/>
    <property type="match status" value="1"/>
</dbReference>
<dbReference type="PANTHER" id="PTHR24567:SF74">
    <property type="entry name" value="HTH-TYPE TRANSCRIPTIONAL REGULATOR ARCR"/>
    <property type="match status" value="1"/>
</dbReference>
<sequence length="221" mass="24053">MEIKAALQHVSVFAKLNDQSLAGLAEHSEVRGYETGDFILTERAKGSSLVVLLSGRVGVQRQTGTGRTVLITLRKAGDHLGEMSLLDGQGHSADVVALEYCLVVLVPREAFLEVLHQNTDVAVEVIKALTARLREQTGDLTRAKSLDVMGRVCSALVELADGKGEIRGVTQQHLANQTGATRESVNRTLQLLKEAGHIEQDRGFIRVLHARALRERAEDFG</sequence>
<dbReference type="OrthoDB" id="6881322at2"/>
<evidence type="ECO:0000259" key="4">
    <source>
        <dbReference type="PROSITE" id="PS50042"/>
    </source>
</evidence>
<dbReference type="GO" id="GO:0016301">
    <property type="term" value="F:kinase activity"/>
    <property type="evidence" value="ECO:0007669"/>
    <property type="project" value="UniProtKB-KW"/>
</dbReference>
<keyword evidence="7" id="KW-1185">Reference proteome</keyword>
<dbReference type="PROSITE" id="PS51063">
    <property type="entry name" value="HTH_CRP_2"/>
    <property type="match status" value="1"/>
</dbReference>
<name>A0A068NTF3_FIMGI</name>
<dbReference type="SMART" id="SM00419">
    <property type="entry name" value="HTH_CRP"/>
    <property type="match status" value="1"/>
</dbReference>
<dbReference type="SUPFAM" id="SSF51206">
    <property type="entry name" value="cAMP-binding domain-like"/>
    <property type="match status" value="1"/>
</dbReference>
<evidence type="ECO:0000259" key="5">
    <source>
        <dbReference type="PROSITE" id="PS51063"/>
    </source>
</evidence>
<dbReference type="InterPro" id="IPR018490">
    <property type="entry name" value="cNMP-bd_dom_sf"/>
</dbReference>
<dbReference type="eggNOG" id="COG0664">
    <property type="taxonomic scope" value="Bacteria"/>
</dbReference>
<dbReference type="InterPro" id="IPR014710">
    <property type="entry name" value="RmlC-like_jellyroll"/>
</dbReference>
<organism evidence="6 7">
    <name type="scientific">Fimbriimonas ginsengisoli Gsoil 348</name>
    <dbReference type="NCBI Taxonomy" id="661478"/>
    <lineage>
        <taxon>Bacteria</taxon>
        <taxon>Bacillati</taxon>
        <taxon>Armatimonadota</taxon>
        <taxon>Fimbriimonadia</taxon>
        <taxon>Fimbriimonadales</taxon>
        <taxon>Fimbriimonadaceae</taxon>
        <taxon>Fimbriimonas</taxon>
    </lineage>
</organism>
<evidence type="ECO:0000256" key="1">
    <source>
        <dbReference type="ARBA" id="ARBA00023015"/>
    </source>
</evidence>
<accession>A0A068NTF3</accession>
<dbReference type="STRING" id="661478.OP10G_2667"/>
<dbReference type="GO" id="GO:0005829">
    <property type="term" value="C:cytosol"/>
    <property type="evidence" value="ECO:0007669"/>
    <property type="project" value="TreeGrafter"/>
</dbReference>
<dbReference type="Gene3D" id="1.10.10.10">
    <property type="entry name" value="Winged helix-like DNA-binding domain superfamily/Winged helix DNA-binding domain"/>
    <property type="match status" value="1"/>
</dbReference>
<dbReference type="InterPro" id="IPR050397">
    <property type="entry name" value="Env_Response_Regulators"/>
</dbReference>
<keyword evidence="3" id="KW-0804">Transcription</keyword>